<dbReference type="AlphaFoldDB" id="A0AAD5BY35"/>
<evidence type="ECO:0000313" key="11">
    <source>
        <dbReference type="EMBL" id="KAI7731642.1"/>
    </source>
</evidence>
<evidence type="ECO:0000256" key="8">
    <source>
        <dbReference type="PROSITE-ProRule" id="PRU00042"/>
    </source>
</evidence>
<evidence type="ECO:0000256" key="6">
    <source>
        <dbReference type="ARBA" id="ARBA00023163"/>
    </source>
</evidence>
<dbReference type="PROSITE" id="PS50157">
    <property type="entry name" value="ZINC_FINGER_C2H2_2"/>
    <property type="match status" value="1"/>
</dbReference>
<organism evidence="11 12">
    <name type="scientific">Ambrosia artemisiifolia</name>
    <name type="common">Common ragweed</name>
    <dbReference type="NCBI Taxonomy" id="4212"/>
    <lineage>
        <taxon>Eukaryota</taxon>
        <taxon>Viridiplantae</taxon>
        <taxon>Streptophyta</taxon>
        <taxon>Embryophyta</taxon>
        <taxon>Tracheophyta</taxon>
        <taxon>Spermatophyta</taxon>
        <taxon>Magnoliopsida</taxon>
        <taxon>eudicotyledons</taxon>
        <taxon>Gunneridae</taxon>
        <taxon>Pentapetalae</taxon>
        <taxon>asterids</taxon>
        <taxon>campanulids</taxon>
        <taxon>Asterales</taxon>
        <taxon>Asteraceae</taxon>
        <taxon>Asteroideae</taxon>
        <taxon>Heliantheae alliance</taxon>
        <taxon>Heliantheae</taxon>
        <taxon>Ambrosia</taxon>
    </lineage>
</organism>
<dbReference type="Gene3D" id="3.30.160.60">
    <property type="entry name" value="Classic Zinc Finger"/>
    <property type="match status" value="1"/>
</dbReference>
<feature type="region of interest" description="Disordered" evidence="9">
    <location>
        <begin position="56"/>
        <end position="80"/>
    </location>
</feature>
<accession>A0AAD5BY35</accession>
<evidence type="ECO:0000256" key="9">
    <source>
        <dbReference type="SAM" id="MobiDB-lite"/>
    </source>
</evidence>
<evidence type="ECO:0000259" key="10">
    <source>
        <dbReference type="PROSITE" id="PS50157"/>
    </source>
</evidence>
<keyword evidence="6" id="KW-0804">Transcription</keyword>
<evidence type="ECO:0000256" key="1">
    <source>
        <dbReference type="ARBA" id="ARBA00004123"/>
    </source>
</evidence>
<keyword evidence="3 8" id="KW-0863">Zinc-finger</keyword>
<dbReference type="GO" id="GO:0005634">
    <property type="term" value="C:nucleus"/>
    <property type="evidence" value="ECO:0007669"/>
    <property type="project" value="UniProtKB-SubCell"/>
</dbReference>
<dbReference type="SUPFAM" id="SSF57667">
    <property type="entry name" value="beta-beta-alpha zinc fingers"/>
    <property type="match status" value="1"/>
</dbReference>
<dbReference type="PROSITE" id="PS00028">
    <property type="entry name" value="ZINC_FINGER_C2H2_1"/>
    <property type="match status" value="1"/>
</dbReference>
<keyword evidence="5" id="KW-0805">Transcription regulation</keyword>
<keyword evidence="12" id="KW-1185">Reference proteome</keyword>
<dbReference type="InterPro" id="IPR036236">
    <property type="entry name" value="Znf_C2H2_sf"/>
</dbReference>
<gene>
    <name evidence="11" type="ORF">M8C21_022084</name>
</gene>
<keyword evidence="7" id="KW-0539">Nucleus</keyword>
<dbReference type="PANTHER" id="PTHR45801:SF111">
    <property type="entry name" value="C2H2 AND C2HC ZINC FINGERS SUPERFAMILY PROTEIN"/>
    <property type="match status" value="1"/>
</dbReference>
<comment type="caution">
    <text evidence="11">The sequence shown here is derived from an EMBL/GenBank/DDBJ whole genome shotgun (WGS) entry which is preliminary data.</text>
</comment>
<name>A0AAD5BY35_AMBAR</name>
<dbReference type="EMBL" id="JAMZMK010010415">
    <property type="protein sequence ID" value="KAI7731642.1"/>
    <property type="molecule type" value="Genomic_DNA"/>
</dbReference>
<evidence type="ECO:0000313" key="12">
    <source>
        <dbReference type="Proteomes" id="UP001206925"/>
    </source>
</evidence>
<dbReference type="InterPro" id="IPR013087">
    <property type="entry name" value="Znf_C2H2_type"/>
</dbReference>
<comment type="subcellular location">
    <subcellularLocation>
        <location evidence="1">Nucleus</location>
    </subcellularLocation>
</comment>
<reference evidence="11" key="1">
    <citation type="submission" date="2022-06" db="EMBL/GenBank/DDBJ databases">
        <title>Uncovering the hologenomic basis of an extraordinary plant invasion.</title>
        <authorList>
            <person name="Bieker V.C."/>
            <person name="Martin M.D."/>
            <person name="Gilbert T."/>
            <person name="Hodgins K."/>
            <person name="Battlay P."/>
            <person name="Petersen B."/>
            <person name="Wilson J."/>
        </authorList>
    </citation>
    <scope>NUCLEOTIDE SEQUENCE</scope>
    <source>
        <strain evidence="11">AA19_3_7</strain>
        <tissue evidence="11">Leaf</tissue>
    </source>
</reference>
<keyword evidence="4" id="KW-0862">Zinc</keyword>
<sequence length="188" mass="21282">INMESITMGDQEDLPTNSIEEVDPQDQDVALGGRSYGCVFCKRGFTTAQALGGHMNIHRKDRDKTRPNLLSSNNSNKQEDKNFYAHPRFSHPVFTSFPQTYLPNHQEGNFHHTSYLSSTSSIAQSIDRENDHQDVYGGITGPSRDEKMMTLGFEFGWSGDDDKESRRRIQSGSLDIRWLISNAEPMHA</sequence>
<dbReference type="GO" id="GO:0008270">
    <property type="term" value="F:zinc ion binding"/>
    <property type="evidence" value="ECO:0007669"/>
    <property type="project" value="UniProtKB-KW"/>
</dbReference>
<feature type="non-terminal residue" evidence="11">
    <location>
        <position position="188"/>
    </location>
</feature>
<dbReference type="InterPro" id="IPR052426">
    <property type="entry name" value="Plant_dev_regulator"/>
</dbReference>
<evidence type="ECO:0000256" key="7">
    <source>
        <dbReference type="ARBA" id="ARBA00023242"/>
    </source>
</evidence>
<evidence type="ECO:0000256" key="5">
    <source>
        <dbReference type="ARBA" id="ARBA00023015"/>
    </source>
</evidence>
<evidence type="ECO:0000256" key="2">
    <source>
        <dbReference type="ARBA" id="ARBA00022723"/>
    </source>
</evidence>
<dbReference type="PANTHER" id="PTHR45801">
    <property type="entry name" value="OS07G0101800 PROTEIN"/>
    <property type="match status" value="1"/>
</dbReference>
<protein>
    <recommendedName>
        <fullName evidence="10">C2H2-type domain-containing protein</fullName>
    </recommendedName>
</protein>
<evidence type="ECO:0000256" key="3">
    <source>
        <dbReference type="ARBA" id="ARBA00022771"/>
    </source>
</evidence>
<feature type="domain" description="C2H2-type" evidence="10">
    <location>
        <begin position="36"/>
        <end position="63"/>
    </location>
</feature>
<proteinExistence type="predicted"/>
<dbReference type="Proteomes" id="UP001206925">
    <property type="component" value="Unassembled WGS sequence"/>
</dbReference>
<keyword evidence="2" id="KW-0479">Metal-binding</keyword>
<evidence type="ECO:0000256" key="4">
    <source>
        <dbReference type="ARBA" id="ARBA00022833"/>
    </source>
</evidence>